<feature type="transmembrane region" description="Helical" evidence="4">
    <location>
        <begin position="41"/>
        <end position="57"/>
    </location>
</feature>
<keyword evidence="6" id="KW-1185">Reference proteome</keyword>
<evidence type="ECO:0000256" key="2">
    <source>
        <dbReference type="ARBA" id="ARBA00023043"/>
    </source>
</evidence>
<evidence type="ECO:0000313" key="5">
    <source>
        <dbReference type="EMBL" id="KAI1700625.1"/>
    </source>
</evidence>
<dbReference type="PANTHER" id="PTHR24189:SF50">
    <property type="entry name" value="ANKYRIN REPEAT AND SOCS BOX PROTEIN 2"/>
    <property type="match status" value="1"/>
</dbReference>
<dbReference type="InterPro" id="IPR050745">
    <property type="entry name" value="Multifunctional_regulatory"/>
</dbReference>
<dbReference type="PROSITE" id="PS50297">
    <property type="entry name" value="ANK_REP_REGION"/>
    <property type="match status" value="1"/>
</dbReference>
<evidence type="ECO:0000256" key="1">
    <source>
        <dbReference type="ARBA" id="ARBA00022737"/>
    </source>
</evidence>
<dbReference type="SUPFAM" id="SSF48403">
    <property type="entry name" value="Ankyrin repeat"/>
    <property type="match status" value="1"/>
</dbReference>
<keyword evidence="5" id="KW-0808">Transferase</keyword>
<sequence>MISVRPVAPIQPALRSLRKTMSLEIPETYCGVAAYHYNFDMRYAMITFALIYVFYIIQMKEGTVKAEDKKGRIPLHIAAGNDKSSANTGKLVGYQALVNPEDKKGRIPLHIAAGNDKSSANTGKLVGYQALVNPEDKKGRIPLHIAAGNDKSSANTGKYISSGADVN</sequence>
<comment type="caution">
    <text evidence="5">The sequence shown here is derived from an EMBL/GenBank/DDBJ whole genome shotgun (WGS) entry which is preliminary data.</text>
</comment>
<evidence type="ECO:0000313" key="6">
    <source>
        <dbReference type="Proteomes" id="UP001201812"/>
    </source>
</evidence>
<proteinExistence type="predicted"/>
<name>A0AAD4MMT1_9BILA</name>
<dbReference type="Gene3D" id="1.25.40.20">
    <property type="entry name" value="Ankyrin repeat-containing domain"/>
    <property type="match status" value="1"/>
</dbReference>
<reference evidence="5" key="1">
    <citation type="submission" date="2022-01" db="EMBL/GenBank/DDBJ databases">
        <title>Genome Sequence Resource for Two Populations of Ditylenchus destructor, the Migratory Endoparasitic Phytonematode.</title>
        <authorList>
            <person name="Zhang H."/>
            <person name="Lin R."/>
            <person name="Xie B."/>
        </authorList>
    </citation>
    <scope>NUCLEOTIDE SEQUENCE</scope>
    <source>
        <strain evidence="5">BazhouSP</strain>
    </source>
</reference>
<keyword evidence="4" id="KW-1133">Transmembrane helix</keyword>
<keyword evidence="4" id="KW-0472">Membrane</keyword>
<evidence type="ECO:0000256" key="4">
    <source>
        <dbReference type="SAM" id="Phobius"/>
    </source>
</evidence>
<protein>
    <submittedName>
        <fullName evidence="5">Ankyrin repeat and protein kinase domain-containing protein 1</fullName>
    </submittedName>
</protein>
<keyword evidence="5" id="KW-0418">Kinase</keyword>
<keyword evidence="1" id="KW-0677">Repeat</keyword>
<dbReference type="GO" id="GO:0016301">
    <property type="term" value="F:kinase activity"/>
    <property type="evidence" value="ECO:0007669"/>
    <property type="project" value="UniProtKB-KW"/>
</dbReference>
<dbReference type="AlphaFoldDB" id="A0AAD4MMT1"/>
<dbReference type="InterPro" id="IPR002110">
    <property type="entry name" value="Ankyrin_rpt"/>
</dbReference>
<dbReference type="InterPro" id="IPR036770">
    <property type="entry name" value="Ankyrin_rpt-contain_sf"/>
</dbReference>
<gene>
    <name evidence="5" type="ORF">DdX_16596</name>
</gene>
<accession>A0AAD4MMT1</accession>
<evidence type="ECO:0000256" key="3">
    <source>
        <dbReference type="PROSITE-ProRule" id="PRU00023"/>
    </source>
</evidence>
<dbReference type="PANTHER" id="PTHR24189">
    <property type="entry name" value="MYOTROPHIN"/>
    <property type="match status" value="1"/>
</dbReference>
<organism evidence="5 6">
    <name type="scientific">Ditylenchus destructor</name>
    <dbReference type="NCBI Taxonomy" id="166010"/>
    <lineage>
        <taxon>Eukaryota</taxon>
        <taxon>Metazoa</taxon>
        <taxon>Ecdysozoa</taxon>
        <taxon>Nematoda</taxon>
        <taxon>Chromadorea</taxon>
        <taxon>Rhabditida</taxon>
        <taxon>Tylenchina</taxon>
        <taxon>Tylenchomorpha</taxon>
        <taxon>Sphaerularioidea</taxon>
        <taxon>Anguinidae</taxon>
        <taxon>Anguininae</taxon>
        <taxon>Ditylenchus</taxon>
    </lineage>
</organism>
<dbReference type="PROSITE" id="PS50088">
    <property type="entry name" value="ANK_REPEAT"/>
    <property type="match status" value="1"/>
</dbReference>
<keyword evidence="2 3" id="KW-0040">ANK repeat</keyword>
<keyword evidence="4" id="KW-0812">Transmembrane</keyword>
<dbReference type="Proteomes" id="UP001201812">
    <property type="component" value="Unassembled WGS sequence"/>
</dbReference>
<feature type="repeat" description="ANK" evidence="3">
    <location>
        <begin position="138"/>
        <end position="167"/>
    </location>
</feature>
<dbReference type="EMBL" id="JAKKPZ010000139">
    <property type="protein sequence ID" value="KAI1700625.1"/>
    <property type="molecule type" value="Genomic_DNA"/>
</dbReference>